<comment type="domain">
    <text evidence="7">The DHHC domain is required for palmitoyltransferase activity.</text>
</comment>
<organism evidence="10 11">
    <name type="scientific">Thalassiosira pseudonana</name>
    <name type="common">Marine diatom</name>
    <name type="synonym">Cyclotella nana</name>
    <dbReference type="NCBI Taxonomy" id="35128"/>
    <lineage>
        <taxon>Eukaryota</taxon>
        <taxon>Sar</taxon>
        <taxon>Stramenopiles</taxon>
        <taxon>Ochrophyta</taxon>
        <taxon>Bacillariophyta</taxon>
        <taxon>Coscinodiscophyceae</taxon>
        <taxon>Thalassiosirophycidae</taxon>
        <taxon>Thalassiosirales</taxon>
        <taxon>Thalassiosiraceae</taxon>
        <taxon>Thalassiosira</taxon>
    </lineage>
</organism>
<reference evidence="10 11" key="1">
    <citation type="journal article" date="2004" name="Science">
        <title>The genome of the diatom Thalassiosira pseudonana: ecology, evolution, and metabolism.</title>
        <authorList>
            <person name="Armbrust E.V."/>
            <person name="Berges J.A."/>
            <person name="Bowler C."/>
            <person name="Green B.R."/>
            <person name="Martinez D."/>
            <person name="Putnam N.H."/>
            <person name="Zhou S."/>
            <person name="Allen A.E."/>
            <person name="Apt K.E."/>
            <person name="Bechner M."/>
            <person name="Brzezinski M.A."/>
            <person name="Chaal B.K."/>
            <person name="Chiovitti A."/>
            <person name="Davis A.K."/>
            <person name="Demarest M.S."/>
            <person name="Detter J.C."/>
            <person name="Glavina T."/>
            <person name="Goodstein D."/>
            <person name="Hadi M.Z."/>
            <person name="Hellsten U."/>
            <person name="Hildebrand M."/>
            <person name="Jenkins B.D."/>
            <person name="Jurka J."/>
            <person name="Kapitonov V.V."/>
            <person name="Kroger N."/>
            <person name="Lau W.W."/>
            <person name="Lane T.W."/>
            <person name="Larimer F.W."/>
            <person name="Lippmeier J.C."/>
            <person name="Lucas S."/>
            <person name="Medina M."/>
            <person name="Montsant A."/>
            <person name="Obornik M."/>
            <person name="Parker M.S."/>
            <person name="Palenik B."/>
            <person name="Pazour G.J."/>
            <person name="Richardson P.M."/>
            <person name="Rynearson T.A."/>
            <person name="Saito M.A."/>
            <person name="Schwartz D.C."/>
            <person name="Thamatrakoln K."/>
            <person name="Valentin K."/>
            <person name="Vardi A."/>
            <person name="Wilkerson F.P."/>
            <person name="Rokhsar D.S."/>
        </authorList>
    </citation>
    <scope>NUCLEOTIDE SEQUENCE [LARGE SCALE GENOMIC DNA]</scope>
    <source>
        <strain evidence="10 11">CCMP1335</strain>
    </source>
</reference>
<dbReference type="AlphaFoldDB" id="B8CCY5"/>
<dbReference type="GO" id="GO:0016020">
    <property type="term" value="C:membrane"/>
    <property type="evidence" value="ECO:0007669"/>
    <property type="project" value="UniProtKB-SubCell"/>
</dbReference>
<evidence type="ECO:0000256" key="4">
    <source>
        <dbReference type="ARBA" id="ARBA00022989"/>
    </source>
</evidence>
<keyword evidence="6 7" id="KW-0012">Acyltransferase</keyword>
<accession>B8CCY5</accession>
<dbReference type="HOGENOM" id="CLU_559620_0_0_1"/>
<feature type="domain" description="Palmitoyltransferase DHHC" evidence="9">
    <location>
        <begin position="242"/>
        <end position="358"/>
    </location>
</feature>
<feature type="transmembrane region" description="Helical" evidence="7">
    <location>
        <begin position="134"/>
        <end position="152"/>
    </location>
</feature>
<keyword evidence="2 7" id="KW-0808">Transferase</keyword>
<evidence type="ECO:0000256" key="8">
    <source>
        <dbReference type="SAM" id="MobiDB-lite"/>
    </source>
</evidence>
<evidence type="ECO:0000256" key="3">
    <source>
        <dbReference type="ARBA" id="ARBA00022692"/>
    </source>
</evidence>
<dbReference type="InterPro" id="IPR039859">
    <property type="entry name" value="PFA4/ZDH16/20/ERF2-like"/>
</dbReference>
<keyword evidence="11" id="KW-1185">Reference proteome</keyword>
<evidence type="ECO:0000313" key="10">
    <source>
        <dbReference type="EMBL" id="EED88518.1"/>
    </source>
</evidence>
<feature type="region of interest" description="Disordered" evidence="8">
    <location>
        <begin position="1"/>
        <end position="62"/>
    </location>
</feature>
<dbReference type="PaxDb" id="35128-Thaps24947"/>
<comment type="similarity">
    <text evidence="7">Belongs to the DHHC palmitoyltransferase family.</text>
</comment>
<dbReference type="GO" id="GO:0006612">
    <property type="term" value="P:protein targeting to membrane"/>
    <property type="evidence" value="ECO:0000318"/>
    <property type="project" value="GO_Central"/>
</dbReference>
<evidence type="ECO:0000256" key="1">
    <source>
        <dbReference type="ARBA" id="ARBA00004141"/>
    </source>
</evidence>
<feature type="transmembrane region" description="Helical" evidence="7">
    <location>
        <begin position="274"/>
        <end position="299"/>
    </location>
</feature>
<dbReference type="GO" id="GO:0019706">
    <property type="term" value="F:protein-cysteine S-palmitoyltransferase activity"/>
    <property type="evidence" value="ECO:0000318"/>
    <property type="project" value="GO_Central"/>
</dbReference>
<dbReference type="EMBL" id="CM000650">
    <property type="protein sequence ID" value="EED88518.1"/>
    <property type="molecule type" value="Genomic_DNA"/>
</dbReference>
<keyword evidence="4 7" id="KW-1133">Transmembrane helix</keyword>
<feature type="compositionally biased region" description="Polar residues" evidence="8">
    <location>
        <begin position="7"/>
        <end position="19"/>
    </location>
</feature>
<proteinExistence type="inferred from homology"/>
<dbReference type="Pfam" id="PF01529">
    <property type="entry name" value="DHHC"/>
    <property type="match status" value="1"/>
</dbReference>
<name>B8CCY5_THAPS</name>
<dbReference type="GO" id="GO:0005794">
    <property type="term" value="C:Golgi apparatus"/>
    <property type="evidence" value="ECO:0000318"/>
    <property type="project" value="GO_Central"/>
</dbReference>
<gene>
    <name evidence="10" type="ORF">THAPSDRAFT_24947</name>
</gene>
<keyword evidence="3 7" id="KW-0812">Transmembrane</keyword>
<evidence type="ECO:0000313" key="11">
    <source>
        <dbReference type="Proteomes" id="UP000001449"/>
    </source>
</evidence>
<dbReference type="KEGG" id="tps:THAPSDRAFT_24947"/>
<keyword evidence="5 7" id="KW-0472">Membrane</keyword>
<dbReference type="PROSITE" id="PS50216">
    <property type="entry name" value="DHHC"/>
    <property type="match status" value="1"/>
</dbReference>
<comment type="subcellular location">
    <subcellularLocation>
        <location evidence="1">Membrane</location>
        <topology evidence="1">Multi-pass membrane protein</topology>
    </subcellularLocation>
</comment>
<evidence type="ECO:0000256" key="6">
    <source>
        <dbReference type="ARBA" id="ARBA00023315"/>
    </source>
</evidence>
<protein>
    <recommendedName>
        <fullName evidence="7">Palmitoyltransferase</fullName>
        <ecNumber evidence="7">2.3.1.225</ecNumber>
    </recommendedName>
</protein>
<feature type="compositionally biased region" description="Low complexity" evidence="8">
    <location>
        <begin position="34"/>
        <end position="58"/>
    </location>
</feature>
<dbReference type="Proteomes" id="UP000001449">
    <property type="component" value="Chromosome 15"/>
</dbReference>
<dbReference type="eggNOG" id="KOG1311">
    <property type="taxonomic scope" value="Eukaryota"/>
</dbReference>
<evidence type="ECO:0000256" key="2">
    <source>
        <dbReference type="ARBA" id="ARBA00022679"/>
    </source>
</evidence>
<dbReference type="EC" id="2.3.1.225" evidence="7"/>
<sequence length="488" mass="53630">MQRRNKPSSAPSSGISIQELTGRPSKSDDSKEQSPLLDSHVSSSSPSKPAANEASSASNTGKQPAIIATVKRSTCGTSPFDRHWLNLDCCGLICASLTYLLHAYGVYAFGWILIPPWWGVMDEDGYRQLTLGGAAHRTLFIVIALFAVYSHFKAMTTDPGAVPPDANPIPENTTQDLEQIIKGEQGMLPPDADDNVASSSLDHTTSDALGIHSPSNHNHSTIPQAGAKAHAHGAMPPQTRGKRMCRRCQAFKPPRAHHCSPWVNNCVGIGNHKYFLLFIFYTALSCIYTLTFITYRFFHCIGRHPGIHSPRCVDHPTDLLPLIGLTVEALLFGLFTICMMVDQWDVVATNLTHIDRLKGLGGDHHHHGHGHGKGHSQPYYNPHNQHAQNLMNRSAGVHEVFGARLRLSSSSSLPSSSSNHRSEFHFTWLSPFHRACFPESIRDDILGYCRPCSSFNPSGLFEAMRRGQSSMEMVERGDSRVVSAAEIV</sequence>
<dbReference type="PANTHER" id="PTHR12246">
    <property type="entry name" value="PALMITOYLTRANSFERASE ZDHHC16"/>
    <property type="match status" value="1"/>
</dbReference>
<feature type="transmembrane region" description="Helical" evidence="7">
    <location>
        <begin position="89"/>
        <end position="114"/>
    </location>
</feature>
<evidence type="ECO:0000259" key="9">
    <source>
        <dbReference type="Pfam" id="PF01529"/>
    </source>
</evidence>
<dbReference type="InParanoid" id="B8CCY5"/>
<dbReference type="RefSeq" id="XP_002294163.1">
    <property type="nucleotide sequence ID" value="XM_002294127.1"/>
</dbReference>
<dbReference type="STRING" id="35128.B8CCY5"/>
<reference evidence="10 11" key="2">
    <citation type="journal article" date="2008" name="Nature">
        <title>The Phaeodactylum genome reveals the evolutionary history of diatom genomes.</title>
        <authorList>
            <person name="Bowler C."/>
            <person name="Allen A.E."/>
            <person name="Badger J.H."/>
            <person name="Grimwood J."/>
            <person name="Jabbari K."/>
            <person name="Kuo A."/>
            <person name="Maheswari U."/>
            <person name="Martens C."/>
            <person name="Maumus F."/>
            <person name="Otillar R.P."/>
            <person name="Rayko E."/>
            <person name="Salamov A."/>
            <person name="Vandepoele K."/>
            <person name="Beszteri B."/>
            <person name="Gruber A."/>
            <person name="Heijde M."/>
            <person name="Katinka M."/>
            <person name="Mock T."/>
            <person name="Valentin K."/>
            <person name="Verret F."/>
            <person name="Berges J.A."/>
            <person name="Brownlee C."/>
            <person name="Cadoret J.P."/>
            <person name="Chiovitti A."/>
            <person name="Choi C.J."/>
            <person name="Coesel S."/>
            <person name="De Martino A."/>
            <person name="Detter J.C."/>
            <person name="Durkin C."/>
            <person name="Falciatore A."/>
            <person name="Fournet J."/>
            <person name="Haruta M."/>
            <person name="Huysman M.J."/>
            <person name="Jenkins B.D."/>
            <person name="Jiroutova K."/>
            <person name="Jorgensen R.E."/>
            <person name="Joubert Y."/>
            <person name="Kaplan A."/>
            <person name="Kroger N."/>
            <person name="Kroth P.G."/>
            <person name="La Roche J."/>
            <person name="Lindquist E."/>
            <person name="Lommer M."/>
            <person name="Martin-Jezequel V."/>
            <person name="Lopez P.J."/>
            <person name="Lucas S."/>
            <person name="Mangogna M."/>
            <person name="McGinnis K."/>
            <person name="Medlin L.K."/>
            <person name="Montsant A."/>
            <person name="Oudot-Le Secq M.P."/>
            <person name="Napoli C."/>
            <person name="Obornik M."/>
            <person name="Parker M.S."/>
            <person name="Petit J.L."/>
            <person name="Porcel B.M."/>
            <person name="Poulsen N."/>
            <person name="Robison M."/>
            <person name="Rychlewski L."/>
            <person name="Rynearson T.A."/>
            <person name="Schmutz J."/>
            <person name="Shapiro H."/>
            <person name="Siaut M."/>
            <person name="Stanley M."/>
            <person name="Sussman M.R."/>
            <person name="Taylor A.R."/>
            <person name="Vardi A."/>
            <person name="von Dassow P."/>
            <person name="Vyverman W."/>
            <person name="Willis A."/>
            <person name="Wyrwicz L.S."/>
            <person name="Rokhsar D.S."/>
            <person name="Weissenbach J."/>
            <person name="Armbrust E.V."/>
            <person name="Green B.R."/>
            <person name="Van de Peer Y."/>
            <person name="Grigoriev I.V."/>
        </authorList>
    </citation>
    <scope>NUCLEOTIDE SEQUENCE [LARGE SCALE GENOMIC DNA]</scope>
    <source>
        <strain evidence="10 11">CCMP1335</strain>
    </source>
</reference>
<evidence type="ECO:0000256" key="7">
    <source>
        <dbReference type="RuleBase" id="RU079119"/>
    </source>
</evidence>
<feature type="transmembrane region" description="Helical" evidence="7">
    <location>
        <begin position="319"/>
        <end position="341"/>
    </location>
</feature>
<evidence type="ECO:0000256" key="5">
    <source>
        <dbReference type="ARBA" id="ARBA00023136"/>
    </source>
</evidence>
<dbReference type="InterPro" id="IPR001594">
    <property type="entry name" value="Palmitoyltrfase_DHHC"/>
</dbReference>
<dbReference type="GO" id="GO:0005783">
    <property type="term" value="C:endoplasmic reticulum"/>
    <property type="evidence" value="ECO:0000318"/>
    <property type="project" value="GO_Central"/>
</dbReference>
<comment type="catalytic activity">
    <reaction evidence="7">
        <text>L-cysteinyl-[protein] + hexadecanoyl-CoA = S-hexadecanoyl-L-cysteinyl-[protein] + CoA</text>
        <dbReference type="Rhea" id="RHEA:36683"/>
        <dbReference type="Rhea" id="RHEA-COMP:10131"/>
        <dbReference type="Rhea" id="RHEA-COMP:11032"/>
        <dbReference type="ChEBI" id="CHEBI:29950"/>
        <dbReference type="ChEBI" id="CHEBI:57287"/>
        <dbReference type="ChEBI" id="CHEBI:57379"/>
        <dbReference type="ChEBI" id="CHEBI:74151"/>
        <dbReference type="EC" id="2.3.1.225"/>
    </reaction>
</comment>
<dbReference type="GeneID" id="7450325"/>